<name>A0A5M6C8Y7_9FLAO</name>
<protein>
    <submittedName>
        <fullName evidence="1">Uncharacterized protein</fullName>
    </submittedName>
</protein>
<organism evidence="1 3">
    <name type="scientific">Paenimyroides baculatum</name>
    <dbReference type="NCBI Taxonomy" id="2608000"/>
    <lineage>
        <taxon>Bacteria</taxon>
        <taxon>Pseudomonadati</taxon>
        <taxon>Bacteroidota</taxon>
        <taxon>Flavobacteriia</taxon>
        <taxon>Flavobacteriales</taxon>
        <taxon>Flavobacteriaceae</taxon>
        <taxon>Paenimyroides</taxon>
    </lineage>
</organism>
<evidence type="ECO:0000313" key="2">
    <source>
        <dbReference type="EMBL" id="KAA5535804.1"/>
    </source>
</evidence>
<dbReference type="Proteomes" id="UP000325141">
    <property type="component" value="Unassembled WGS sequence"/>
</dbReference>
<dbReference type="AlphaFoldDB" id="A0A5M6C8Y7"/>
<keyword evidence="3" id="KW-1185">Reference proteome</keyword>
<comment type="caution">
    <text evidence="1">The sequence shown here is derived from an EMBL/GenBank/DDBJ whole genome shotgun (WGS) entry which is preliminary data.</text>
</comment>
<reference evidence="1 3" key="1">
    <citation type="submission" date="2019-09" db="EMBL/GenBank/DDBJ databases">
        <title>Genome sequence and assembly of Flavobacterium sp.</title>
        <authorList>
            <person name="Chhetri G."/>
        </authorList>
    </citation>
    <scope>NUCLEOTIDE SEQUENCE [LARGE SCALE GENOMIC DNA]</scope>
    <source>
        <strain evidence="1 3">SNL9</strain>
    </source>
</reference>
<proteinExistence type="predicted"/>
<accession>A0A5M6C8Y7</accession>
<evidence type="ECO:0000313" key="1">
    <source>
        <dbReference type="EMBL" id="KAA5531618.1"/>
    </source>
</evidence>
<dbReference type="RefSeq" id="WP_150010908.1">
    <property type="nucleotide sequence ID" value="NZ_VWSG01000003.1"/>
</dbReference>
<dbReference type="EMBL" id="VWSG01000022">
    <property type="protein sequence ID" value="KAA5531618.1"/>
    <property type="molecule type" value="Genomic_DNA"/>
</dbReference>
<sequence>MKVVRWLTYPECRPQESGLYMVNRKLNNMYLTVLSYFDIVTSQWYDSNDRESNIEWVSAFNPFKVRYV</sequence>
<evidence type="ECO:0000313" key="3">
    <source>
        <dbReference type="Proteomes" id="UP000325141"/>
    </source>
</evidence>
<gene>
    <name evidence="2" type="ORF">F0460_05035</name>
    <name evidence="1" type="ORF">F0460_15875</name>
</gene>
<dbReference type="EMBL" id="VWSG01000003">
    <property type="protein sequence ID" value="KAA5535804.1"/>
    <property type="molecule type" value="Genomic_DNA"/>
</dbReference>